<proteinExistence type="predicted"/>
<dbReference type="Gene3D" id="3.10.10.10">
    <property type="entry name" value="HIV Type 1 Reverse Transcriptase, subunit A, domain 1"/>
    <property type="match status" value="1"/>
</dbReference>
<gene>
    <name evidence="3" type="ORF">THITE_2015222</name>
</gene>
<dbReference type="GO" id="GO:0005739">
    <property type="term" value="C:mitochondrion"/>
    <property type="evidence" value="ECO:0007669"/>
    <property type="project" value="UniProtKB-SubCell"/>
</dbReference>
<accession>G2QYV8</accession>
<evidence type="ECO:0000256" key="2">
    <source>
        <dbReference type="ARBA" id="ARBA00023128"/>
    </source>
</evidence>
<sequence length="54" mass="6317">IRPSTNSIDTPILFVLKKGGELYFVVDYYIFNHIIYKNYTPIPLIDKILNRLSS</sequence>
<dbReference type="AlphaFoldDB" id="G2QYV8"/>
<dbReference type="KEGG" id="ttt:THITE_2015222"/>
<evidence type="ECO:0000313" key="4">
    <source>
        <dbReference type="Proteomes" id="UP000008181"/>
    </source>
</evidence>
<keyword evidence="2" id="KW-0496">Mitochondrion</keyword>
<dbReference type="RefSeq" id="XP_003653433.1">
    <property type="nucleotide sequence ID" value="XM_003653385.1"/>
</dbReference>
<dbReference type="Gene3D" id="3.30.70.270">
    <property type="match status" value="1"/>
</dbReference>
<dbReference type="GeneID" id="11517451"/>
<dbReference type="SUPFAM" id="SSF56672">
    <property type="entry name" value="DNA/RNA polymerases"/>
    <property type="match status" value="1"/>
</dbReference>
<protein>
    <recommendedName>
        <fullName evidence="5">Reverse transcriptase domain-containing protein</fullName>
    </recommendedName>
</protein>
<evidence type="ECO:0000313" key="3">
    <source>
        <dbReference type="EMBL" id="AEO67097.1"/>
    </source>
</evidence>
<organism evidence="3 4">
    <name type="scientific">Thermothielavioides terrestris (strain ATCC 38088 / NRRL 8126)</name>
    <name type="common">Thielavia terrestris</name>
    <dbReference type="NCBI Taxonomy" id="578455"/>
    <lineage>
        <taxon>Eukaryota</taxon>
        <taxon>Fungi</taxon>
        <taxon>Dikarya</taxon>
        <taxon>Ascomycota</taxon>
        <taxon>Pezizomycotina</taxon>
        <taxon>Sordariomycetes</taxon>
        <taxon>Sordariomycetidae</taxon>
        <taxon>Sordariales</taxon>
        <taxon>Chaetomiaceae</taxon>
        <taxon>Thermothielavioides</taxon>
        <taxon>Thermothielavioides terrestris</taxon>
    </lineage>
</organism>
<evidence type="ECO:0000256" key="1">
    <source>
        <dbReference type="ARBA" id="ARBA00004173"/>
    </source>
</evidence>
<reference evidence="3 4" key="1">
    <citation type="journal article" date="2011" name="Nat. Biotechnol.">
        <title>Comparative genomic analysis of the thermophilic biomass-degrading fungi Myceliophthora thermophila and Thielavia terrestris.</title>
        <authorList>
            <person name="Berka R.M."/>
            <person name="Grigoriev I.V."/>
            <person name="Otillar R."/>
            <person name="Salamov A."/>
            <person name="Grimwood J."/>
            <person name="Reid I."/>
            <person name="Ishmael N."/>
            <person name="John T."/>
            <person name="Darmond C."/>
            <person name="Moisan M.-C."/>
            <person name="Henrissat B."/>
            <person name="Coutinho P.M."/>
            <person name="Lombard V."/>
            <person name="Natvig D.O."/>
            <person name="Lindquist E."/>
            <person name="Schmutz J."/>
            <person name="Lucas S."/>
            <person name="Harris P."/>
            <person name="Powlowski J."/>
            <person name="Bellemare A."/>
            <person name="Taylor D."/>
            <person name="Butler G."/>
            <person name="de Vries R.P."/>
            <person name="Allijn I.E."/>
            <person name="van den Brink J."/>
            <person name="Ushinsky S."/>
            <person name="Storms R."/>
            <person name="Powell A.J."/>
            <person name="Paulsen I.T."/>
            <person name="Elbourne L.D.H."/>
            <person name="Baker S.E."/>
            <person name="Magnuson J."/>
            <person name="LaBoissiere S."/>
            <person name="Clutterbuck A.J."/>
            <person name="Martinez D."/>
            <person name="Wogulis M."/>
            <person name="de Leon A.L."/>
            <person name="Rey M.W."/>
            <person name="Tsang A."/>
        </authorList>
    </citation>
    <scope>NUCLEOTIDE SEQUENCE [LARGE SCALE GENOMIC DNA]</scope>
    <source>
        <strain evidence="4">ATCC 38088 / NRRL 8126</strain>
    </source>
</reference>
<comment type="subcellular location">
    <subcellularLocation>
        <location evidence="1">Mitochondrion</location>
    </subcellularLocation>
</comment>
<dbReference type="HOGENOM" id="CLU_000384_35_2_1"/>
<keyword evidence="4" id="KW-1185">Reference proteome</keyword>
<dbReference type="EMBL" id="CP003010">
    <property type="protein sequence ID" value="AEO67097.1"/>
    <property type="molecule type" value="Genomic_DNA"/>
</dbReference>
<dbReference type="InterPro" id="IPR043128">
    <property type="entry name" value="Rev_trsase/Diguanyl_cyclase"/>
</dbReference>
<feature type="non-terminal residue" evidence="3">
    <location>
        <position position="54"/>
    </location>
</feature>
<name>G2QYV8_THETT</name>
<feature type="non-terminal residue" evidence="3">
    <location>
        <position position="1"/>
    </location>
</feature>
<dbReference type="InterPro" id="IPR043502">
    <property type="entry name" value="DNA/RNA_pol_sf"/>
</dbReference>
<dbReference type="OrthoDB" id="5106093at2759"/>
<dbReference type="Proteomes" id="UP000008181">
    <property type="component" value="Chromosome 2"/>
</dbReference>
<evidence type="ECO:0008006" key="5">
    <source>
        <dbReference type="Google" id="ProtNLM"/>
    </source>
</evidence>